<feature type="transmembrane region" description="Helical" evidence="1">
    <location>
        <begin position="21"/>
        <end position="41"/>
    </location>
</feature>
<evidence type="ECO:0000313" key="2">
    <source>
        <dbReference type="EMBL" id="SEH10444.1"/>
    </source>
</evidence>
<evidence type="ECO:0000256" key="1">
    <source>
        <dbReference type="SAM" id="Phobius"/>
    </source>
</evidence>
<feature type="transmembrane region" description="Helical" evidence="1">
    <location>
        <begin position="374"/>
        <end position="396"/>
    </location>
</feature>
<keyword evidence="1" id="KW-0812">Transmembrane</keyword>
<feature type="transmembrane region" description="Helical" evidence="1">
    <location>
        <begin position="183"/>
        <end position="201"/>
    </location>
</feature>
<dbReference type="RefSeq" id="WP_093115572.1">
    <property type="nucleotide sequence ID" value="NZ_FNWJ01000001.1"/>
</dbReference>
<organism evidence="2 3">
    <name type="scientific">Thermoleophilum album</name>
    <dbReference type="NCBI Taxonomy" id="29539"/>
    <lineage>
        <taxon>Bacteria</taxon>
        <taxon>Bacillati</taxon>
        <taxon>Actinomycetota</taxon>
        <taxon>Thermoleophilia</taxon>
        <taxon>Thermoleophilales</taxon>
        <taxon>Thermoleophilaceae</taxon>
        <taxon>Thermoleophilum</taxon>
    </lineage>
</organism>
<reference evidence="3" key="1">
    <citation type="submission" date="2016-10" db="EMBL/GenBank/DDBJ databases">
        <authorList>
            <person name="Varghese N."/>
            <person name="Submissions S."/>
        </authorList>
    </citation>
    <scope>NUCLEOTIDE SEQUENCE [LARGE SCALE GENOMIC DNA]</scope>
    <source>
        <strain evidence="3">ATCC 35263</strain>
    </source>
</reference>
<feature type="transmembrane region" description="Helical" evidence="1">
    <location>
        <begin position="221"/>
        <end position="242"/>
    </location>
</feature>
<proteinExistence type="predicted"/>
<keyword evidence="1" id="KW-1133">Transmembrane helix</keyword>
<feature type="transmembrane region" description="Helical" evidence="1">
    <location>
        <begin position="283"/>
        <end position="305"/>
    </location>
</feature>
<keyword evidence="1" id="KW-0472">Membrane</keyword>
<gene>
    <name evidence="2" type="ORF">SAMN02745716_0296</name>
</gene>
<keyword evidence="3" id="KW-1185">Reference proteome</keyword>
<sequence>MEARTATGELVRGREGRFPRWLVGLAPLALAAVVIGGFALLDGPGLGERTGPPVEELAVERTVLEPGAIELTVRNDGPDAVAIAQVLVNDAYVGFTGAERPIGRLESETLRIQQPWVEGEAYSIALLTSTGATIEQEIPVAVQTPDSDLSFLGLMALLGVYVGVIPVALGMLWLPWVRRIPRAWLRAVMALTVGLLAWLGLDATLEGLELAGSGSQAFGGAALVFVGIAVSYLVLSGVSAWLDQRRSSASGARLALLVAVGIGLHNLGEGVAIGSAYAVGALALGAFLVVGFAIHNTTEGLAIVAPIAARKPRIGRLVALGLIAGAPVIPGAWLGAAAFNPSAAAFLFGLGAGAIVQVVVQLAPSLRDDEGRTLHPLAVAGVLAGLAIMFVTALLVTV</sequence>
<dbReference type="OrthoDB" id="9787346at2"/>
<feature type="transmembrane region" description="Helical" evidence="1">
    <location>
        <begin position="254"/>
        <end position="277"/>
    </location>
</feature>
<dbReference type="STRING" id="29539.SAMN02745716_0296"/>
<dbReference type="Proteomes" id="UP000222056">
    <property type="component" value="Unassembled WGS sequence"/>
</dbReference>
<evidence type="ECO:0000313" key="3">
    <source>
        <dbReference type="Proteomes" id="UP000222056"/>
    </source>
</evidence>
<name>A0A1H6FKX6_THEAL</name>
<accession>A0A1H6FKX6</accession>
<dbReference type="EMBL" id="FNWJ01000001">
    <property type="protein sequence ID" value="SEH10444.1"/>
    <property type="molecule type" value="Genomic_DNA"/>
</dbReference>
<feature type="transmembrane region" description="Helical" evidence="1">
    <location>
        <begin position="151"/>
        <end position="176"/>
    </location>
</feature>
<feature type="transmembrane region" description="Helical" evidence="1">
    <location>
        <begin position="342"/>
        <end position="362"/>
    </location>
</feature>
<dbReference type="AlphaFoldDB" id="A0A1H6FKX6"/>
<protein>
    <submittedName>
        <fullName evidence="2">Zinc transporter ZupT</fullName>
    </submittedName>
</protein>
<feature type="transmembrane region" description="Helical" evidence="1">
    <location>
        <begin position="317"/>
        <end position="336"/>
    </location>
</feature>